<dbReference type="SMART" id="SM00850">
    <property type="entry name" value="LytTR"/>
    <property type="match status" value="1"/>
</dbReference>
<dbReference type="PROSITE" id="PS50930">
    <property type="entry name" value="HTH_LYTTR"/>
    <property type="match status" value="1"/>
</dbReference>
<dbReference type="InterPro" id="IPR011006">
    <property type="entry name" value="CheY-like_superfamily"/>
</dbReference>
<proteinExistence type="predicted"/>
<evidence type="ECO:0000259" key="9">
    <source>
        <dbReference type="PROSITE" id="PS50930"/>
    </source>
</evidence>
<comment type="function">
    <text evidence="6">Required for high-level post-exponential phase expression of a series of secreted proteins.</text>
</comment>
<evidence type="ECO:0000256" key="2">
    <source>
        <dbReference type="ARBA" id="ARBA00022490"/>
    </source>
</evidence>
<evidence type="ECO:0000256" key="3">
    <source>
        <dbReference type="ARBA" id="ARBA00023012"/>
    </source>
</evidence>
<feature type="domain" description="HTH LytTR-type" evidence="9">
    <location>
        <begin position="155"/>
        <end position="246"/>
    </location>
</feature>
<organism evidence="10 11">
    <name type="scientific">Ruminococcus turbiniformis</name>
    <dbReference type="NCBI Taxonomy" id="2881258"/>
    <lineage>
        <taxon>Bacteria</taxon>
        <taxon>Bacillati</taxon>
        <taxon>Bacillota</taxon>
        <taxon>Clostridia</taxon>
        <taxon>Eubacteriales</taxon>
        <taxon>Oscillospiraceae</taxon>
        <taxon>Ruminococcus</taxon>
    </lineage>
</organism>
<keyword evidence="3" id="KW-0902">Two-component regulatory system</keyword>
<comment type="caution">
    <text evidence="10">The sequence shown here is derived from an EMBL/GenBank/DDBJ whole genome shotgun (WGS) entry which is preliminary data.</text>
</comment>
<keyword evidence="2" id="KW-0963">Cytoplasm</keyword>
<dbReference type="Gene3D" id="2.40.50.1020">
    <property type="entry name" value="LytTr DNA-binding domain"/>
    <property type="match status" value="1"/>
</dbReference>
<dbReference type="InterPro" id="IPR001789">
    <property type="entry name" value="Sig_transdc_resp-reg_receiver"/>
</dbReference>
<evidence type="ECO:0000313" key="11">
    <source>
        <dbReference type="Proteomes" id="UP001198151"/>
    </source>
</evidence>
<dbReference type="SMART" id="SM00448">
    <property type="entry name" value="REC"/>
    <property type="match status" value="1"/>
</dbReference>
<evidence type="ECO:0000256" key="7">
    <source>
        <dbReference type="PROSITE-ProRule" id="PRU00169"/>
    </source>
</evidence>
<dbReference type="InterPro" id="IPR007492">
    <property type="entry name" value="LytTR_DNA-bd_dom"/>
</dbReference>
<dbReference type="PROSITE" id="PS50110">
    <property type="entry name" value="RESPONSE_REGULATORY"/>
    <property type="match status" value="1"/>
</dbReference>
<dbReference type="SUPFAM" id="SSF52172">
    <property type="entry name" value="CheY-like"/>
    <property type="match status" value="1"/>
</dbReference>
<evidence type="ECO:0000259" key="8">
    <source>
        <dbReference type="PROSITE" id="PS50110"/>
    </source>
</evidence>
<sequence>MIPIYLCDDEPAVRRAVREELEKEILISDCDMEIVCDTGSPEELLDAVRKNGKRGIYFLDVDLKDGKYTGFTLGQEIRKEDTRGFLIYVTAYGELAFETFRYKLEALDYIVKDNPEEMFRGIRRCLNVITERTMNERDEERQYFTVKFMDTVRHVPVDEILYFETGKQSHRIILHGMKGRMDFTGSMRELQKSLGEQFLRVHRAYLANVRQIRALDIKEKKIVFANGEECLFSRQVKKHLLNLLERSARA</sequence>
<feature type="domain" description="Response regulatory" evidence="8">
    <location>
        <begin position="3"/>
        <end position="127"/>
    </location>
</feature>
<keyword evidence="7" id="KW-0597">Phosphoprotein</keyword>
<evidence type="ECO:0000256" key="5">
    <source>
        <dbReference type="ARBA" id="ARBA00024867"/>
    </source>
</evidence>
<evidence type="ECO:0000256" key="1">
    <source>
        <dbReference type="ARBA" id="ARBA00018672"/>
    </source>
</evidence>
<dbReference type="GO" id="GO:0003677">
    <property type="term" value="F:DNA binding"/>
    <property type="evidence" value="ECO:0007669"/>
    <property type="project" value="UniProtKB-KW"/>
</dbReference>
<evidence type="ECO:0000256" key="6">
    <source>
        <dbReference type="ARBA" id="ARBA00037164"/>
    </source>
</evidence>
<dbReference type="PANTHER" id="PTHR37299">
    <property type="entry name" value="TRANSCRIPTIONAL REGULATOR-RELATED"/>
    <property type="match status" value="1"/>
</dbReference>
<name>A0ABS8FW98_9FIRM</name>
<evidence type="ECO:0000256" key="4">
    <source>
        <dbReference type="ARBA" id="ARBA00023159"/>
    </source>
</evidence>
<protein>
    <recommendedName>
        <fullName evidence="1">Stage 0 sporulation protein A homolog</fullName>
    </recommendedName>
</protein>
<dbReference type="InterPro" id="IPR046947">
    <property type="entry name" value="LytR-like"/>
</dbReference>
<dbReference type="Proteomes" id="UP001198151">
    <property type="component" value="Unassembled WGS sequence"/>
</dbReference>
<accession>A0ABS8FW98</accession>
<dbReference type="Pfam" id="PF04397">
    <property type="entry name" value="LytTR"/>
    <property type="match status" value="1"/>
</dbReference>
<gene>
    <name evidence="10" type="ORF">LKD70_07515</name>
</gene>
<dbReference type="RefSeq" id="WP_227707410.1">
    <property type="nucleotide sequence ID" value="NZ_JAJEQX010000011.1"/>
</dbReference>
<feature type="modified residue" description="4-aspartylphosphate" evidence="7">
    <location>
        <position position="60"/>
    </location>
</feature>
<keyword evidence="11" id="KW-1185">Reference proteome</keyword>
<dbReference type="Pfam" id="PF00072">
    <property type="entry name" value="Response_reg"/>
    <property type="match status" value="1"/>
</dbReference>
<keyword evidence="4" id="KW-0010">Activator</keyword>
<dbReference type="EMBL" id="JAJEQX010000011">
    <property type="protein sequence ID" value="MCC2254273.1"/>
    <property type="molecule type" value="Genomic_DNA"/>
</dbReference>
<comment type="function">
    <text evidence="5">May play the central regulatory role in sporulation. It may be an element of the effector pathway responsible for the activation of sporulation genes in response to nutritional stress. Spo0A may act in concert with spo0H (a sigma factor) to control the expression of some genes that are critical to the sporulation process.</text>
</comment>
<reference evidence="10 11" key="1">
    <citation type="submission" date="2021-10" db="EMBL/GenBank/DDBJ databases">
        <title>Anaerobic single-cell dispensing facilitates the cultivation of human gut bacteria.</title>
        <authorList>
            <person name="Afrizal A."/>
        </authorList>
    </citation>
    <scope>NUCLEOTIDE SEQUENCE [LARGE SCALE GENOMIC DNA]</scope>
    <source>
        <strain evidence="10 11">CLA-AA-H200</strain>
    </source>
</reference>
<keyword evidence="10" id="KW-0238">DNA-binding</keyword>
<evidence type="ECO:0000313" key="10">
    <source>
        <dbReference type="EMBL" id="MCC2254273.1"/>
    </source>
</evidence>
<dbReference type="Gene3D" id="3.40.50.2300">
    <property type="match status" value="1"/>
</dbReference>
<dbReference type="PANTHER" id="PTHR37299:SF3">
    <property type="entry name" value="STAGE 0 SPORULATION PROTEIN A HOMOLOG"/>
    <property type="match status" value="1"/>
</dbReference>